<protein>
    <submittedName>
        <fullName evidence="2">Uncharacterized protein</fullName>
    </submittedName>
</protein>
<accession>Q30PU1</accession>
<name>Q30PU1_SULDN</name>
<keyword evidence="1" id="KW-1133">Transmembrane helix</keyword>
<evidence type="ECO:0000256" key="1">
    <source>
        <dbReference type="SAM" id="Phobius"/>
    </source>
</evidence>
<evidence type="ECO:0000313" key="3">
    <source>
        <dbReference type="Proteomes" id="UP000002714"/>
    </source>
</evidence>
<organism evidence="2 3">
    <name type="scientific">Sulfurimonas denitrificans (strain ATCC 33889 / DSM 1251)</name>
    <name type="common">Thiomicrospira denitrificans (strain ATCC 33889 / DSM 1251)</name>
    <dbReference type="NCBI Taxonomy" id="326298"/>
    <lineage>
        <taxon>Bacteria</taxon>
        <taxon>Pseudomonadati</taxon>
        <taxon>Campylobacterota</taxon>
        <taxon>Epsilonproteobacteria</taxon>
        <taxon>Campylobacterales</taxon>
        <taxon>Sulfurimonadaceae</taxon>
        <taxon>Sulfurimonas</taxon>
    </lineage>
</organism>
<dbReference type="KEGG" id="tdn:Suden_1715"/>
<gene>
    <name evidence="2" type="ordered locus">Suden_1715</name>
</gene>
<dbReference type="EMBL" id="CP000153">
    <property type="protein sequence ID" value="ABB44990.1"/>
    <property type="molecule type" value="Genomic_DNA"/>
</dbReference>
<evidence type="ECO:0000313" key="2">
    <source>
        <dbReference type="EMBL" id="ABB44990.1"/>
    </source>
</evidence>
<dbReference type="AlphaFoldDB" id="Q30PU1"/>
<reference evidence="2 3" key="1">
    <citation type="journal article" date="2008" name="Appl. Environ. Microbiol.">
        <title>Genome of the epsilonproteobacterial chemolithoautotroph Sulfurimonas denitrificans.</title>
        <authorList>
            <person name="Sievert S.M."/>
            <person name="Scott K.M."/>
            <person name="Klotz M.G."/>
            <person name="Chain P.S.G."/>
            <person name="Hauser L.J."/>
            <person name="Hemp J."/>
            <person name="Huegler M."/>
            <person name="Land M."/>
            <person name="Lapidus A."/>
            <person name="Larimer F.W."/>
            <person name="Lucas S."/>
            <person name="Malfatti S.A."/>
            <person name="Meyer F."/>
            <person name="Paulsen I.T."/>
            <person name="Ren Q."/>
            <person name="Simon J."/>
            <person name="Bailey K."/>
            <person name="Diaz E."/>
            <person name="Fitzpatrick K.A."/>
            <person name="Glover B."/>
            <person name="Gwatney N."/>
            <person name="Korajkic A."/>
            <person name="Long A."/>
            <person name="Mobberley J.M."/>
            <person name="Pantry S.N."/>
            <person name="Pazder G."/>
            <person name="Peterson S."/>
            <person name="Quintanilla J.D."/>
            <person name="Sprinkle R."/>
            <person name="Stephens J."/>
            <person name="Thomas P."/>
            <person name="Vaughn R."/>
            <person name="Weber M.J."/>
            <person name="Wooten L.L."/>
        </authorList>
    </citation>
    <scope>NUCLEOTIDE SEQUENCE [LARGE SCALE GENOMIC DNA]</scope>
    <source>
        <strain evidence="3">ATCC 33889 / DSM 1251</strain>
    </source>
</reference>
<keyword evidence="3" id="KW-1185">Reference proteome</keyword>
<keyword evidence="1" id="KW-0812">Transmembrane</keyword>
<dbReference type="HOGENOM" id="CLU_1651265_0_0_7"/>
<feature type="transmembrane region" description="Helical" evidence="1">
    <location>
        <begin position="101"/>
        <end position="124"/>
    </location>
</feature>
<sequence length="160" mass="18208">MFLLIYAFAKNQEDRVATAMAKIFAVAFKTILIVVCIFLAMYSLNLVSSLELIFVESFFKSMDMIENASWGYVFSGASLSGELANNIVVIGTMLSFFFKKYIFFGVTKFAFTMLKLTLVVQMIWKMPGFMYELIYEKVHSVSDSVGETLQSVNEKHSMRV</sequence>
<keyword evidence="1" id="KW-0472">Membrane</keyword>
<proteinExistence type="predicted"/>
<dbReference type="Proteomes" id="UP000002714">
    <property type="component" value="Chromosome"/>
</dbReference>
<feature type="transmembrane region" description="Helical" evidence="1">
    <location>
        <begin position="70"/>
        <end position="94"/>
    </location>
</feature>
<feature type="transmembrane region" description="Helical" evidence="1">
    <location>
        <begin position="21"/>
        <end position="42"/>
    </location>
</feature>